<dbReference type="Proteomes" id="UP001632038">
    <property type="component" value="Unassembled WGS sequence"/>
</dbReference>
<protein>
    <submittedName>
        <fullName evidence="2">Uncharacterized protein</fullName>
    </submittedName>
</protein>
<dbReference type="PANTHER" id="PTHR31642:SF189">
    <property type="entry name" value="ACYLTRANSFERASE GLAUCE"/>
    <property type="match status" value="1"/>
</dbReference>
<dbReference type="Gene3D" id="3.30.559.10">
    <property type="entry name" value="Chloramphenicol acetyltransferase-like domain"/>
    <property type="match status" value="2"/>
</dbReference>
<evidence type="ECO:0000313" key="3">
    <source>
        <dbReference type="Proteomes" id="UP001632038"/>
    </source>
</evidence>
<dbReference type="SUPFAM" id="SSF52777">
    <property type="entry name" value="CoA-dependent acyltransferases"/>
    <property type="match status" value="1"/>
</dbReference>
<name>A0ABD3D4Y1_9LAMI</name>
<keyword evidence="3" id="KW-1185">Reference proteome</keyword>
<proteinExistence type="inferred from homology"/>
<dbReference type="AlphaFoldDB" id="A0ABD3D4Y1"/>
<organism evidence="2 3">
    <name type="scientific">Castilleja foliolosa</name>
    <dbReference type="NCBI Taxonomy" id="1961234"/>
    <lineage>
        <taxon>Eukaryota</taxon>
        <taxon>Viridiplantae</taxon>
        <taxon>Streptophyta</taxon>
        <taxon>Embryophyta</taxon>
        <taxon>Tracheophyta</taxon>
        <taxon>Spermatophyta</taxon>
        <taxon>Magnoliopsida</taxon>
        <taxon>eudicotyledons</taxon>
        <taxon>Gunneridae</taxon>
        <taxon>Pentapetalae</taxon>
        <taxon>asterids</taxon>
        <taxon>lamiids</taxon>
        <taxon>Lamiales</taxon>
        <taxon>Orobanchaceae</taxon>
        <taxon>Pedicularideae</taxon>
        <taxon>Castillejinae</taxon>
        <taxon>Castilleja</taxon>
    </lineage>
</organism>
<dbReference type="InterPro" id="IPR050317">
    <property type="entry name" value="Plant_Fungal_Acyltransferase"/>
</dbReference>
<evidence type="ECO:0000313" key="2">
    <source>
        <dbReference type="EMBL" id="KAL3637340.1"/>
    </source>
</evidence>
<dbReference type="PANTHER" id="PTHR31642">
    <property type="entry name" value="TRICHOTHECENE 3-O-ACETYLTRANSFERASE"/>
    <property type="match status" value="1"/>
</dbReference>
<dbReference type="EMBL" id="JAVIJP010000026">
    <property type="protein sequence ID" value="KAL3637340.1"/>
    <property type="molecule type" value="Genomic_DNA"/>
</dbReference>
<reference evidence="3" key="1">
    <citation type="journal article" date="2024" name="IScience">
        <title>Strigolactones Initiate the Formation of Haustorium-like Structures in Castilleja.</title>
        <authorList>
            <person name="Buerger M."/>
            <person name="Peterson D."/>
            <person name="Chory J."/>
        </authorList>
    </citation>
    <scope>NUCLEOTIDE SEQUENCE [LARGE SCALE GENOMIC DNA]</scope>
</reference>
<gene>
    <name evidence="2" type="ORF">CASFOL_019639</name>
</gene>
<sequence>MATISSPNPSIHDLKVTFQESTLMFPPTKNDQNTLFLSNIDQILNYNVPTVSFFPANKDYPPHVVSERLKSAFQKVLATYDFMTGRLKLNEETGRLVIDCNAAGAGFVVAVSEFSLAEIGDLGCPNLGFRQLAIQTLPDVDDQPLFILQITSFKCGGFAIGMCSNHILLDGLSAKGFADNLASQTFDDKPLAIVPCLNRRLLAARSPPRVSSPHPEFFTPDLPAATSGPAVFDCKKEELDFKVFKLTPSDVEFLKEKAKTETNARISGLSIIASLVWRCKALSFEPDNKERISTLLNVIDLRSRLEPKLPLGYCGNALLVAYASAKCGEIEKMAFSEMVKMVSDGPGRVTNEYARSVIDWLESNRGLPCGEYMVSSWLRLGFERVVYPWGKAVHSGPVVNHRKDICWVFPTDDGINALVSLPGEEMKIFESEFRKCFTCVFDRGVETTAEIPANGVVGTEDEGKNEILVVA</sequence>
<comment type="similarity">
    <text evidence="1">Belongs to the plant acyltransferase family.</text>
</comment>
<evidence type="ECO:0000256" key="1">
    <source>
        <dbReference type="ARBA" id="ARBA00009861"/>
    </source>
</evidence>
<comment type="caution">
    <text evidence="2">The sequence shown here is derived from an EMBL/GenBank/DDBJ whole genome shotgun (WGS) entry which is preliminary data.</text>
</comment>
<accession>A0ABD3D4Y1</accession>
<dbReference type="InterPro" id="IPR023213">
    <property type="entry name" value="CAT-like_dom_sf"/>
</dbReference>
<dbReference type="Pfam" id="PF02458">
    <property type="entry name" value="Transferase"/>
    <property type="match status" value="1"/>
</dbReference>